<dbReference type="InterPro" id="IPR017871">
    <property type="entry name" value="ABC_transporter-like_CS"/>
</dbReference>
<dbReference type="PROSITE" id="PS00211">
    <property type="entry name" value="ABC_TRANSPORTER_1"/>
    <property type="match status" value="1"/>
</dbReference>
<dbReference type="CDD" id="cd03216">
    <property type="entry name" value="ABC_Carb_Monos_I"/>
    <property type="match status" value="1"/>
</dbReference>
<evidence type="ECO:0000259" key="5">
    <source>
        <dbReference type="PROSITE" id="PS50893"/>
    </source>
</evidence>
<dbReference type="InterPro" id="IPR003593">
    <property type="entry name" value="AAA+_ATPase"/>
</dbReference>
<dbReference type="PANTHER" id="PTHR43790">
    <property type="entry name" value="CARBOHYDRATE TRANSPORT ATP-BINDING PROTEIN MG119-RELATED"/>
    <property type="match status" value="1"/>
</dbReference>
<evidence type="ECO:0000256" key="2">
    <source>
        <dbReference type="ARBA" id="ARBA00022737"/>
    </source>
</evidence>
<proteinExistence type="predicted"/>
<dbReference type="PROSITE" id="PS50893">
    <property type="entry name" value="ABC_TRANSPORTER_2"/>
    <property type="match status" value="2"/>
</dbReference>
<dbReference type="GO" id="GO:0016887">
    <property type="term" value="F:ATP hydrolysis activity"/>
    <property type="evidence" value="ECO:0007669"/>
    <property type="project" value="InterPro"/>
</dbReference>
<evidence type="ECO:0000313" key="6">
    <source>
        <dbReference type="EMBL" id="XCC62782.1"/>
    </source>
</evidence>
<dbReference type="InterPro" id="IPR003439">
    <property type="entry name" value="ABC_transporter-like_ATP-bd"/>
</dbReference>
<dbReference type="Gene3D" id="3.40.50.300">
    <property type="entry name" value="P-loop containing nucleotide triphosphate hydrolases"/>
    <property type="match status" value="2"/>
</dbReference>
<dbReference type="CDD" id="cd03215">
    <property type="entry name" value="ABC_Carb_Monos_II"/>
    <property type="match status" value="1"/>
</dbReference>
<evidence type="ECO:0000256" key="4">
    <source>
        <dbReference type="ARBA" id="ARBA00022840"/>
    </source>
</evidence>
<dbReference type="SUPFAM" id="SSF52540">
    <property type="entry name" value="P-loop containing nucleoside triphosphate hydrolases"/>
    <property type="match status" value="2"/>
</dbReference>
<keyword evidence="2" id="KW-0677">Repeat</keyword>
<keyword evidence="1" id="KW-0813">Transport</keyword>
<dbReference type="GO" id="GO:0005524">
    <property type="term" value="F:ATP binding"/>
    <property type="evidence" value="ECO:0007669"/>
    <property type="project" value="UniProtKB-KW"/>
</dbReference>
<evidence type="ECO:0000256" key="3">
    <source>
        <dbReference type="ARBA" id="ARBA00022741"/>
    </source>
</evidence>
<evidence type="ECO:0000256" key="1">
    <source>
        <dbReference type="ARBA" id="ARBA00022448"/>
    </source>
</evidence>
<dbReference type="RefSeq" id="WP_079547426.1">
    <property type="nucleotide sequence ID" value="NZ_CP117826.1"/>
</dbReference>
<dbReference type="PANTHER" id="PTHR43790:SF9">
    <property type="entry name" value="GALACTOFURANOSE TRANSPORTER ATP-BINDING PROTEIN YTFR"/>
    <property type="match status" value="1"/>
</dbReference>
<dbReference type="Pfam" id="PF00005">
    <property type="entry name" value="ABC_tran"/>
    <property type="match status" value="2"/>
</dbReference>
<keyword evidence="3" id="KW-0547">Nucleotide-binding</keyword>
<organism evidence="6">
    <name type="scientific">Christensenella massiliensis</name>
    <dbReference type="NCBI Taxonomy" id="1805714"/>
    <lineage>
        <taxon>Bacteria</taxon>
        <taxon>Bacillati</taxon>
        <taxon>Bacillota</taxon>
        <taxon>Clostridia</taxon>
        <taxon>Christensenellales</taxon>
        <taxon>Christensenellaceae</taxon>
        <taxon>Christensenella</taxon>
    </lineage>
</organism>
<feature type="domain" description="ABC transporter" evidence="5">
    <location>
        <begin position="7"/>
        <end position="245"/>
    </location>
</feature>
<protein>
    <submittedName>
        <fullName evidence="6">Sugar ABC transporter ATP-binding protein</fullName>
    </submittedName>
</protein>
<dbReference type="SMART" id="SM00382">
    <property type="entry name" value="AAA"/>
    <property type="match status" value="2"/>
</dbReference>
<dbReference type="InterPro" id="IPR027417">
    <property type="entry name" value="P-loop_NTPase"/>
</dbReference>
<reference evidence="6" key="1">
    <citation type="submission" date="2023-02" db="EMBL/GenBank/DDBJ databases">
        <title>Gut commensal Christensenella minuta modulates host metabolism via a new class of secondary bile acids.</title>
        <authorList>
            <person name="Liu C."/>
        </authorList>
    </citation>
    <scope>NUCLEOTIDE SEQUENCE</scope>
    <source>
        <strain evidence="6">CA70</strain>
    </source>
</reference>
<name>A0AAU8AAE4_9FIRM</name>
<dbReference type="InterPro" id="IPR050107">
    <property type="entry name" value="ABC_carbohydrate_import_ATPase"/>
</dbReference>
<dbReference type="AlphaFoldDB" id="A0AAU8AAE4"/>
<feature type="domain" description="ABC transporter" evidence="5">
    <location>
        <begin position="260"/>
        <end position="499"/>
    </location>
</feature>
<dbReference type="EMBL" id="CP117826">
    <property type="protein sequence ID" value="XCC62782.1"/>
    <property type="molecule type" value="Genomic_DNA"/>
</dbReference>
<sequence>MSKEVLIRTQDLSKTFGTTKAVKQVSFEVYKGEIHGLIGENGSGKSTITNMITGIHTVTSGEMFLEGQKYEPKNQLDANRHGVSIIVQEMNTIEDLTVAENIFFGNEELFIRNGVIDSKAMNKKAREYLDVFGFDKINPADDVVHYTFEERKMIELVKATYFNPKLLVVDETTTALSHDGREKLYELIRHVKNRGGSVIVISHDLQEVLELCDSITVLRDGEHIKSFPVTDEITEDDLKKHMVGRELSGKYYREDTHSNIEGEVVMSLKDVNVEGILSNINLELHKGEILGIGGLTESGMHELGKVMFGALENQTGTVSLPQKNVEIGSIKTAIASGVAYASKNRDQEGLMINASILDNVCLSSMDKLQRKGFISPKRERRFTNEYATKMNVKMENINQFVSALSGGNKQKVVLAKWLGRDSDILVLDSPTRGIDVMVKASIYELMQELTKQGKSIVMISEEILELIGMCDRLVVLKDGEITGELLREEGLSEEKIIHYMI</sequence>
<accession>A0AAU8AAE4</accession>
<keyword evidence="4 6" id="KW-0067">ATP-binding</keyword>
<gene>
    <name evidence="6" type="ORF">PUP29_02335</name>
</gene>